<dbReference type="RefSeq" id="XP_024391363.1">
    <property type="nucleotide sequence ID" value="XM_024535595.2"/>
</dbReference>
<dbReference type="GeneID" id="112289888"/>
<dbReference type="Gramene" id="Pp3c12_14340V3.2">
    <property type="protein sequence ID" value="Pp3c12_14340V3.2"/>
    <property type="gene ID" value="Pp3c12_14340"/>
</dbReference>
<evidence type="ECO:0000313" key="3">
    <source>
        <dbReference type="EMBL" id="PNR43892.1"/>
    </source>
</evidence>
<dbReference type="Gramene" id="Pp3c12_14340V3.6">
    <property type="protein sequence ID" value="Pp3c12_14340V3.6"/>
    <property type="gene ID" value="Pp3c12_14340"/>
</dbReference>
<dbReference type="SUPFAM" id="SSF52418">
    <property type="entry name" value="Nucleoside phosphorylase/phosphoribosyltransferase catalytic domain"/>
    <property type="match status" value="1"/>
</dbReference>
<dbReference type="PaxDb" id="3218-PP1S70_198V6.2"/>
<keyword evidence="5" id="KW-1185">Reference proteome</keyword>
<dbReference type="SUPFAM" id="SSF47648">
    <property type="entry name" value="Nucleoside phosphorylase/phosphoribosyltransferase N-terminal domain"/>
    <property type="match status" value="1"/>
</dbReference>
<keyword evidence="1" id="KW-0328">Glycosyltransferase</keyword>
<protein>
    <recommendedName>
        <fullName evidence="6">Anthranilate phosphoribosyltransferase</fullName>
    </recommendedName>
</protein>
<dbReference type="InterPro" id="IPR036320">
    <property type="entry name" value="Glycosyl_Trfase_fam3_N_dom_sf"/>
</dbReference>
<dbReference type="Gramene" id="Pp3c12_14340V3.5">
    <property type="protein sequence ID" value="Pp3c12_14340V3.5"/>
    <property type="gene ID" value="Pp3c12_14340"/>
</dbReference>
<dbReference type="STRING" id="3218.A0A2K1JQT4"/>
<dbReference type="Gramene" id="Pp3c12_14340V3.7">
    <property type="protein sequence ID" value="Pp3c12_14340V3.7"/>
    <property type="gene ID" value="Pp3c12_14340"/>
</dbReference>
<accession>A0A2K1JQT4</accession>
<dbReference type="RefSeq" id="XP_024391361.1">
    <property type="nucleotide sequence ID" value="XM_024535593.2"/>
</dbReference>
<dbReference type="OrthoDB" id="2013632at2759"/>
<proteinExistence type="predicted"/>
<dbReference type="Gene3D" id="3.40.1030.10">
    <property type="entry name" value="Nucleoside phosphorylase/phosphoribosyltransferase catalytic domain"/>
    <property type="match status" value="1"/>
</dbReference>
<dbReference type="InterPro" id="IPR035902">
    <property type="entry name" value="Nuc_phospho_transferase"/>
</dbReference>
<dbReference type="FunFam" id="3.40.1030.10:FF:000005">
    <property type="entry name" value="Anthranilate phosphoribosyltransferase"/>
    <property type="match status" value="1"/>
</dbReference>
<organism evidence="3">
    <name type="scientific">Physcomitrium patens</name>
    <name type="common">Spreading-leaved earth moss</name>
    <name type="synonym">Physcomitrella patens</name>
    <dbReference type="NCBI Taxonomy" id="3218"/>
    <lineage>
        <taxon>Eukaryota</taxon>
        <taxon>Viridiplantae</taxon>
        <taxon>Streptophyta</taxon>
        <taxon>Embryophyta</taxon>
        <taxon>Bryophyta</taxon>
        <taxon>Bryophytina</taxon>
        <taxon>Bryopsida</taxon>
        <taxon>Funariidae</taxon>
        <taxon>Funariales</taxon>
        <taxon>Funariaceae</taxon>
        <taxon>Physcomitrium</taxon>
    </lineage>
</organism>
<dbReference type="EnsemblPlants" id="Pp3c12_14340V3.9">
    <property type="protein sequence ID" value="Pp3c12_14340V3.9"/>
    <property type="gene ID" value="Pp3c12_14340"/>
</dbReference>
<reference evidence="4" key="3">
    <citation type="submission" date="2020-12" db="UniProtKB">
        <authorList>
            <consortium name="EnsemblPlants"/>
        </authorList>
    </citation>
    <scope>IDENTIFICATION</scope>
</reference>
<dbReference type="GO" id="GO:0005829">
    <property type="term" value="C:cytosol"/>
    <property type="evidence" value="ECO:0000318"/>
    <property type="project" value="GO_Central"/>
</dbReference>
<dbReference type="Gramene" id="Pp3c12_14340V3.9">
    <property type="protein sequence ID" value="Pp3c12_14340V3.9"/>
    <property type="gene ID" value="Pp3c12_14340"/>
</dbReference>
<evidence type="ECO:0000256" key="2">
    <source>
        <dbReference type="ARBA" id="ARBA00022679"/>
    </source>
</evidence>
<dbReference type="EnsemblPlants" id="Pp3c12_14340V3.1">
    <property type="protein sequence ID" value="Pp3c12_14340V3.1"/>
    <property type="gene ID" value="Pp3c12_14340"/>
</dbReference>
<reference evidence="3 5" key="2">
    <citation type="journal article" date="2018" name="Plant J.">
        <title>The Physcomitrella patens chromosome-scale assembly reveals moss genome structure and evolution.</title>
        <authorList>
            <person name="Lang D."/>
            <person name="Ullrich K.K."/>
            <person name="Murat F."/>
            <person name="Fuchs J."/>
            <person name="Jenkins J."/>
            <person name="Haas F.B."/>
            <person name="Piednoel M."/>
            <person name="Gundlach H."/>
            <person name="Van Bel M."/>
            <person name="Meyberg R."/>
            <person name="Vives C."/>
            <person name="Morata J."/>
            <person name="Symeonidi A."/>
            <person name="Hiss M."/>
            <person name="Muchero W."/>
            <person name="Kamisugi Y."/>
            <person name="Saleh O."/>
            <person name="Blanc G."/>
            <person name="Decker E.L."/>
            <person name="van Gessel N."/>
            <person name="Grimwood J."/>
            <person name="Hayes R.D."/>
            <person name="Graham S.W."/>
            <person name="Gunter L.E."/>
            <person name="McDaniel S.F."/>
            <person name="Hoernstein S.N.W."/>
            <person name="Larsson A."/>
            <person name="Li F.W."/>
            <person name="Perroud P.F."/>
            <person name="Phillips J."/>
            <person name="Ranjan P."/>
            <person name="Rokshar D.S."/>
            <person name="Rothfels C.J."/>
            <person name="Schneider L."/>
            <person name="Shu S."/>
            <person name="Stevenson D.W."/>
            <person name="Thummler F."/>
            <person name="Tillich M."/>
            <person name="Villarreal Aguilar J.C."/>
            <person name="Widiez T."/>
            <person name="Wong G.K."/>
            <person name="Wymore A."/>
            <person name="Zhang Y."/>
            <person name="Zimmer A.D."/>
            <person name="Quatrano R.S."/>
            <person name="Mayer K.F.X."/>
            <person name="Goodstein D."/>
            <person name="Casacuberta J.M."/>
            <person name="Vandepoele K."/>
            <person name="Reski R."/>
            <person name="Cuming A.C."/>
            <person name="Tuskan G.A."/>
            <person name="Maumus F."/>
            <person name="Salse J."/>
            <person name="Schmutz J."/>
            <person name="Rensing S.A."/>
        </authorList>
    </citation>
    <scope>NUCLEOTIDE SEQUENCE [LARGE SCALE GENOMIC DNA]</scope>
    <source>
        <strain evidence="4 5">cv. Gransden 2004</strain>
    </source>
</reference>
<dbReference type="AlphaFoldDB" id="A0A2K1JQT4"/>
<dbReference type="GO" id="GO:0003921">
    <property type="term" value="F:GMP synthase activity"/>
    <property type="evidence" value="ECO:0000318"/>
    <property type="project" value="GO_Central"/>
</dbReference>
<dbReference type="EnsemblPlants" id="Pp3c12_14340V3.6">
    <property type="protein sequence ID" value="Pp3c12_14340V3.6"/>
    <property type="gene ID" value="Pp3c12_14340"/>
</dbReference>
<dbReference type="Proteomes" id="UP000006727">
    <property type="component" value="Chromosome 12"/>
</dbReference>
<dbReference type="EnsemblPlants" id="Pp3c12_14340V3.3">
    <property type="protein sequence ID" value="Pp3c12_14340V3.3"/>
    <property type="gene ID" value="Pp3c12_14340"/>
</dbReference>
<dbReference type="PANTHER" id="PTHR11922">
    <property type="entry name" value="GMP SYNTHASE-RELATED"/>
    <property type="match status" value="1"/>
</dbReference>
<dbReference type="GO" id="GO:0006177">
    <property type="term" value="P:GMP biosynthetic process"/>
    <property type="evidence" value="ECO:0000318"/>
    <property type="project" value="GO_Central"/>
</dbReference>
<dbReference type="Gramene" id="Pp3c12_14340V3.1">
    <property type="protein sequence ID" value="Pp3c12_14340V3.1"/>
    <property type="gene ID" value="Pp3c12_14340"/>
</dbReference>
<dbReference type="EnsemblPlants" id="Pp3c12_14340V3.7">
    <property type="protein sequence ID" value="Pp3c12_14340V3.7"/>
    <property type="gene ID" value="Pp3c12_14340"/>
</dbReference>
<dbReference type="EnsemblPlants" id="Pp3c12_14340V3.2">
    <property type="protein sequence ID" value="Pp3c12_14340V3.2"/>
    <property type="gene ID" value="Pp3c12_14340"/>
</dbReference>
<gene>
    <name evidence="4" type="primary">LOC112289888</name>
    <name evidence="3" type="ORF">PHYPA_016275</name>
</gene>
<dbReference type="GO" id="GO:0016757">
    <property type="term" value="F:glycosyltransferase activity"/>
    <property type="evidence" value="ECO:0007669"/>
    <property type="project" value="UniProtKB-KW"/>
</dbReference>
<dbReference type="Gramene" id="Pp3c12_14340V3.4">
    <property type="protein sequence ID" value="Pp3c12_14340V3.4"/>
    <property type="gene ID" value="Pp3c12_14340"/>
</dbReference>
<dbReference type="OMA" id="NRLMNYI"/>
<dbReference type="EMBL" id="ABEU02000012">
    <property type="protein sequence ID" value="PNR43892.1"/>
    <property type="molecule type" value="Genomic_DNA"/>
</dbReference>
<sequence>MEGLHQTNLAPSLLWGEYLSPSLLNEGNCSHRPAMPLHRGEAVRMPCSAVRSVCNFQAMKANSRNNQLCNISKPTRALVQCINVSNLILPRSRNHHSCQRISTLVLSIAEKTSHSETSDGDDEGHLPTRVKKLQNAVGPNKTLFDAQARVCTGPTQTRPLDEAQAFKVLGTILQSARGELPDSEKVSHAQMGAYFGAMTLRANCFPPPTRWSEGEQKAMSTFWPALYRCLPEEVLFLADPEGTIMGGSKGPLFSGNSPPDVRLVGALREILVGGHLGHEEVVMLLKRVLPLEGPKSEVSDALLAAFLICARMNGETDRELKAYCMAFDDELGLLPVAKVKSLTHYGEPYDGNTRFFRSSLFVAAVRASYGETCLLHGVDWMPPKGGVTEEQVLKLMGAKTTLLPKEAVRFLEDKDVGFAYISQREARPSLYSLVDLREHIKKRPPIATTEKVQHYIKATGREAMVASFYHEVYEDPLLMLIRRRGVQAGLVIKGEEGALSLTTKCRSPAAVVKGKPLNYVAGFRPQHVSSAGIRNPEGVLRETFALEVNAKDYGIAPSATPRVDRSVEKNLELGMAALRGEKGPAYDRIVLNAAVTDHSLGCIGAESPLIAAERARDAIDSGRALNAMLNYIERSRSLPRKPSPSAS</sequence>
<keyword evidence="2" id="KW-0808">Transferase</keyword>
<evidence type="ECO:0000313" key="5">
    <source>
        <dbReference type="Proteomes" id="UP000006727"/>
    </source>
</evidence>
<reference evidence="3 5" key="1">
    <citation type="journal article" date="2008" name="Science">
        <title>The Physcomitrella genome reveals evolutionary insights into the conquest of land by plants.</title>
        <authorList>
            <person name="Rensing S."/>
            <person name="Lang D."/>
            <person name="Zimmer A."/>
            <person name="Terry A."/>
            <person name="Salamov A."/>
            <person name="Shapiro H."/>
            <person name="Nishiyama T."/>
            <person name="Perroud P.-F."/>
            <person name="Lindquist E."/>
            <person name="Kamisugi Y."/>
            <person name="Tanahashi T."/>
            <person name="Sakakibara K."/>
            <person name="Fujita T."/>
            <person name="Oishi K."/>
            <person name="Shin-I T."/>
            <person name="Kuroki Y."/>
            <person name="Toyoda A."/>
            <person name="Suzuki Y."/>
            <person name="Hashimoto A."/>
            <person name="Yamaguchi K."/>
            <person name="Sugano A."/>
            <person name="Kohara Y."/>
            <person name="Fujiyama A."/>
            <person name="Anterola A."/>
            <person name="Aoki S."/>
            <person name="Ashton N."/>
            <person name="Barbazuk W.B."/>
            <person name="Barker E."/>
            <person name="Bennetzen J."/>
            <person name="Bezanilla M."/>
            <person name="Blankenship R."/>
            <person name="Cho S.H."/>
            <person name="Dutcher S."/>
            <person name="Estelle M."/>
            <person name="Fawcett J.A."/>
            <person name="Gundlach H."/>
            <person name="Hanada K."/>
            <person name="Heyl A."/>
            <person name="Hicks K.A."/>
            <person name="Hugh J."/>
            <person name="Lohr M."/>
            <person name="Mayer K."/>
            <person name="Melkozernov A."/>
            <person name="Murata T."/>
            <person name="Nelson D."/>
            <person name="Pils B."/>
            <person name="Prigge M."/>
            <person name="Reiss B."/>
            <person name="Renner T."/>
            <person name="Rombauts S."/>
            <person name="Rushton P."/>
            <person name="Sanderfoot A."/>
            <person name="Schween G."/>
            <person name="Shiu S.-H."/>
            <person name="Stueber K."/>
            <person name="Theodoulou F.L."/>
            <person name="Tu H."/>
            <person name="Van de Peer Y."/>
            <person name="Verrier P.J."/>
            <person name="Waters E."/>
            <person name="Wood A."/>
            <person name="Yang L."/>
            <person name="Cove D."/>
            <person name="Cuming A."/>
            <person name="Hasebe M."/>
            <person name="Lucas S."/>
            <person name="Mishler D.B."/>
            <person name="Reski R."/>
            <person name="Grigoriev I."/>
            <person name="Quatrano R.S."/>
            <person name="Boore J.L."/>
        </authorList>
    </citation>
    <scope>NUCLEOTIDE SEQUENCE [LARGE SCALE GENOMIC DNA]</scope>
    <source>
        <strain evidence="4 5">cv. Gransden 2004</strain>
    </source>
</reference>
<dbReference type="EnsemblPlants" id="Pp3c12_14340V3.4">
    <property type="protein sequence ID" value="Pp3c12_14340V3.4"/>
    <property type="gene ID" value="Pp3c12_14340"/>
</dbReference>
<dbReference type="EnsemblPlants" id="Pp3c12_14340V3.5">
    <property type="protein sequence ID" value="Pp3c12_14340V3.5"/>
    <property type="gene ID" value="Pp3c12_14340"/>
</dbReference>
<evidence type="ECO:0008006" key="6">
    <source>
        <dbReference type="Google" id="ProtNLM"/>
    </source>
</evidence>
<evidence type="ECO:0000313" key="4">
    <source>
        <dbReference type="EnsemblPlants" id="Pp3c12_14340V3.1"/>
    </source>
</evidence>
<name>A0A2K1JQT4_PHYPA</name>
<dbReference type="PANTHER" id="PTHR11922:SF1">
    <property type="entry name" value="ANTHRANILATE PHOSPHORIBOSYLTRANSFERASE"/>
    <property type="match status" value="1"/>
</dbReference>
<dbReference type="RefSeq" id="XP_024391362.1">
    <property type="nucleotide sequence ID" value="XM_024535594.2"/>
</dbReference>
<evidence type="ECO:0000256" key="1">
    <source>
        <dbReference type="ARBA" id="ARBA00022676"/>
    </source>
</evidence>
<dbReference type="Gramene" id="Pp3c12_14340V3.3">
    <property type="protein sequence ID" value="Pp3c12_14340V3.3"/>
    <property type="gene ID" value="Pp3c12_14340"/>
</dbReference>